<reference evidence="22" key="1">
    <citation type="journal article" date="2016" name="Nature">
        <title>The genome of the seagrass Zostera marina reveals angiosperm adaptation to the sea.</title>
        <authorList>
            <person name="Olsen J.L."/>
            <person name="Rouze P."/>
            <person name="Verhelst B."/>
            <person name="Lin Y.-C."/>
            <person name="Bayer T."/>
            <person name="Collen J."/>
            <person name="Dattolo E."/>
            <person name="De Paoli E."/>
            <person name="Dittami S."/>
            <person name="Maumus F."/>
            <person name="Michel G."/>
            <person name="Kersting A."/>
            <person name="Lauritano C."/>
            <person name="Lohaus R."/>
            <person name="Toepel M."/>
            <person name="Tonon T."/>
            <person name="Vanneste K."/>
            <person name="Amirebrahimi M."/>
            <person name="Brakel J."/>
            <person name="Bostroem C."/>
            <person name="Chovatia M."/>
            <person name="Grimwood J."/>
            <person name="Jenkins J.W."/>
            <person name="Jueterbock A."/>
            <person name="Mraz A."/>
            <person name="Stam W.T."/>
            <person name="Tice H."/>
            <person name="Bornberg-Bauer E."/>
            <person name="Green P.J."/>
            <person name="Pearson G.A."/>
            <person name="Procaccini G."/>
            <person name="Duarte C.M."/>
            <person name="Schmutz J."/>
            <person name="Reusch T.B.H."/>
            <person name="Van de Peer Y."/>
        </authorList>
    </citation>
    <scope>NUCLEOTIDE SEQUENCE [LARGE SCALE GENOMIC DNA]</scope>
    <source>
        <strain evidence="22">cv. Finnish</strain>
    </source>
</reference>
<dbReference type="SUPFAM" id="SSF55060">
    <property type="entry name" value="GHMP Kinase, C-terminal domain"/>
    <property type="match status" value="1"/>
</dbReference>
<feature type="domain" description="GHMP kinase C-terminal" evidence="20">
    <location>
        <begin position="295"/>
        <end position="361"/>
    </location>
</feature>
<evidence type="ECO:0000256" key="18">
    <source>
        <dbReference type="RuleBase" id="RU363087"/>
    </source>
</evidence>
<protein>
    <recommendedName>
        <fullName evidence="3 18">Mevalonate kinase</fullName>
        <shortName evidence="18">MK</shortName>
        <ecNumber evidence="3 18">2.7.1.36</ecNumber>
    </recommendedName>
</protein>
<comment type="similarity">
    <text evidence="2 18">Belongs to the GHMP kinase family. Mevalonate kinase subfamily.</text>
</comment>
<keyword evidence="13 18" id="KW-0756">Sterol biosynthesis</keyword>
<dbReference type="PROSITE" id="PS00627">
    <property type="entry name" value="GHMP_KINASES_ATP"/>
    <property type="match status" value="1"/>
</dbReference>
<evidence type="ECO:0000256" key="2">
    <source>
        <dbReference type="ARBA" id="ARBA00006495"/>
    </source>
</evidence>
<comment type="subcellular location">
    <subcellularLocation>
        <location evidence="1 18">Cytoplasm</location>
    </subcellularLocation>
</comment>
<keyword evidence="7" id="KW-0479">Metal-binding</keyword>
<dbReference type="InterPro" id="IPR020568">
    <property type="entry name" value="Ribosomal_Su5_D2-typ_SF"/>
</dbReference>
<comment type="caution">
    <text evidence="21">The sequence shown here is derived from an EMBL/GenBank/DDBJ whole genome shotgun (WGS) entry which is preliminary data.</text>
</comment>
<keyword evidence="11" id="KW-0460">Magnesium</keyword>
<comment type="catalytic activity">
    <reaction evidence="18">
        <text>(R)-mevalonate + ATP = (R)-5-phosphomevalonate + ADP + H(+)</text>
        <dbReference type="Rhea" id="RHEA:17065"/>
        <dbReference type="ChEBI" id="CHEBI:15378"/>
        <dbReference type="ChEBI" id="CHEBI:30616"/>
        <dbReference type="ChEBI" id="CHEBI:36464"/>
        <dbReference type="ChEBI" id="CHEBI:58146"/>
        <dbReference type="ChEBI" id="CHEBI:456216"/>
        <dbReference type="EC" id="2.7.1.36"/>
    </reaction>
</comment>
<keyword evidence="12 18" id="KW-0752">Steroid biosynthesis</keyword>
<feature type="domain" description="GHMP kinase N-terminal" evidence="19">
    <location>
        <begin position="131"/>
        <end position="209"/>
    </location>
</feature>
<keyword evidence="15 18" id="KW-1207">Sterol metabolism</keyword>
<keyword evidence="5 18" id="KW-0444">Lipid biosynthesis</keyword>
<keyword evidence="22" id="KW-1185">Reference proteome</keyword>
<sequence length="385" mass="41833">MTGVRAKAPGKIILSGEHAVVHGATAVAAVVDIYTHAAFYPVDPSDFSEIDKESSISIHLKDLKLWFFWKLKRLEEAFPNFRKFPSSPQTCSPDSIEVISKLVEEQNFHEDKTFLVSGLSAFLYLYMSIQGIRPGKVIVSSDLPMGAGLGSSASFCVSLSAALILETENLQSDWLKPEDVNLQLINKWAYEGEKIIHGKPSGIDNTVITFGNTIAFKLGELSHIKCDSPVNMLITNTRVARNTKNLVASVSERAKRHPDAMSAVFNSLNMISKELSTIIGSPTLDDLSLTDKDEKLEELMEMSQGLLQCMGVSHPCIETVVRTTLKYNLVSKLTGAGGGGCVLTLLPRSVPRSAVDEVTSELESCGFECFIAQVGGNGLEISFAA</sequence>
<dbReference type="FunFam" id="3.30.70.890:FF:000003">
    <property type="entry name" value="Mevalonate kinase"/>
    <property type="match status" value="1"/>
</dbReference>
<dbReference type="Gene3D" id="3.30.70.890">
    <property type="entry name" value="GHMP kinase, C-terminal domain"/>
    <property type="match status" value="1"/>
</dbReference>
<evidence type="ECO:0000256" key="10">
    <source>
        <dbReference type="ARBA" id="ARBA00022840"/>
    </source>
</evidence>
<dbReference type="UniPathway" id="UPA00057">
    <property type="reaction ID" value="UER00098"/>
</dbReference>
<evidence type="ECO:0000256" key="1">
    <source>
        <dbReference type="ARBA" id="ARBA00004496"/>
    </source>
</evidence>
<name>A0A0K9NLX7_ZOSMR</name>
<dbReference type="InterPro" id="IPR006205">
    <property type="entry name" value="Mev_gal_kin"/>
</dbReference>
<organism evidence="21 22">
    <name type="scientific">Zostera marina</name>
    <name type="common">Eelgrass</name>
    <dbReference type="NCBI Taxonomy" id="29655"/>
    <lineage>
        <taxon>Eukaryota</taxon>
        <taxon>Viridiplantae</taxon>
        <taxon>Streptophyta</taxon>
        <taxon>Embryophyta</taxon>
        <taxon>Tracheophyta</taxon>
        <taxon>Spermatophyta</taxon>
        <taxon>Magnoliopsida</taxon>
        <taxon>Liliopsida</taxon>
        <taxon>Zosteraceae</taxon>
        <taxon>Zostera</taxon>
    </lineage>
</organism>
<dbReference type="PANTHER" id="PTHR43290:SF2">
    <property type="entry name" value="MEVALONATE KINASE"/>
    <property type="match status" value="1"/>
</dbReference>
<dbReference type="InterPro" id="IPR014721">
    <property type="entry name" value="Ribsml_uS5_D2-typ_fold_subgr"/>
</dbReference>
<evidence type="ECO:0000256" key="16">
    <source>
        <dbReference type="ARBA" id="ARBA00023221"/>
    </source>
</evidence>
<dbReference type="InterPro" id="IPR006203">
    <property type="entry name" value="GHMP_knse_ATP-bd_CS"/>
</dbReference>
<dbReference type="OMA" id="LMDFNHG"/>
<dbReference type="InterPro" id="IPR036554">
    <property type="entry name" value="GHMP_kinase_C_sf"/>
</dbReference>
<evidence type="ECO:0000256" key="14">
    <source>
        <dbReference type="ARBA" id="ARBA00023098"/>
    </source>
</evidence>
<dbReference type="GO" id="GO:0016126">
    <property type="term" value="P:sterol biosynthetic process"/>
    <property type="evidence" value="ECO:0007669"/>
    <property type="project" value="UniProtKB-KW"/>
</dbReference>
<keyword evidence="8 18" id="KW-0547">Nucleotide-binding</keyword>
<proteinExistence type="inferred from homology"/>
<dbReference type="Pfam" id="PF00288">
    <property type="entry name" value="GHMP_kinases_N"/>
    <property type="match status" value="1"/>
</dbReference>
<evidence type="ECO:0000256" key="4">
    <source>
        <dbReference type="ARBA" id="ARBA00022490"/>
    </source>
</evidence>
<dbReference type="AlphaFoldDB" id="A0A0K9NLX7"/>
<evidence type="ECO:0000256" key="13">
    <source>
        <dbReference type="ARBA" id="ARBA00023011"/>
    </source>
</evidence>
<dbReference type="Gene3D" id="3.30.230.10">
    <property type="match status" value="1"/>
</dbReference>
<evidence type="ECO:0000259" key="20">
    <source>
        <dbReference type="Pfam" id="PF08544"/>
    </source>
</evidence>
<evidence type="ECO:0000256" key="11">
    <source>
        <dbReference type="ARBA" id="ARBA00022842"/>
    </source>
</evidence>
<dbReference type="GO" id="GO:0004496">
    <property type="term" value="F:mevalonate kinase activity"/>
    <property type="evidence" value="ECO:0000318"/>
    <property type="project" value="GO_Central"/>
</dbReference>
<dbReference type="Proteomes" id="UP000036987">
    <property type="component" value="Unassembled WGS sequence"/>
</dbReference>
<evidence type="ECO:0000256" key="5">
    <source>
        <dbReference type="ARBA" id="ARBA00022516"/>
    </source>
</evidence>
<dbReference type="STRING" id="29655.A0A0K9NLX7"/>
<evidence type="ECO:0000256" key="15">
    <source>
        <dbReference type="ARBA" id="ARBA00023166"/>
    </source>
</evidence>
<evidence type="ECO:0000256" key="17">
    <source>
        <dbReference type="ARBA" id="ARBA00029438"/>
    </source>
</evidence>
<keyword evidence="9 18" id="KW-0418">Kinase</keyword>
<dbReference type="GO" id="GO:0019287">
    <property type="term" value="P:isopentenyl diphosphate biosynthetic process, mevalonate pathway"/>
    <property type="evidence" value="ECO:0000318"/>
    <property type="project" value="GO_Central"/>
</dbReference>
<keyword evidence="16 18" id="KW-0753">Steroid metabolism</keyword>
<dbReference type="GO" id="GO:0046872">
    <property type="term" value="F:metal ion binding"/>
    <property type="evidence" value="ECO:0007669"/>
    <property type="project" value="UniProtKB-KW"/>
</dbReference>
<dbReference type="GO" id="GO:0005829">
    <property type="term" value="C:cytosol"/>
    <property type="evidence" value="ECO:0000318"/>
    <property type="project" value="GO_Central"/>
</dbReference>
<keyword evidence="4 18" id="KW-0963">Cytoplasm</keyword>
<accession>A0A0K9NLX7</accession>
<evidence type="ECO:0000256" key="8">
    <source>
        <dbReference type="ARBA" id="ARBA00022741"/>
    </source>
</evidence>
<dbReference type="OrthoDB" id="1652964at2759"/>
<dbReference type="SUPFAM" id="SSF54211">
    <property type="entry name" value="Ribosomal protein S5 domain 2-like"/>
    <property type="match status" value="1"/>
</dbReference>
<dbReference type="InterPro" id="IPR006204">
    <property type="entry name" value="GHMP_kinase_N_dom"/>
</dbReference>
<dbReference type="EMBL" id="LFYR01002110">
    <property type="protein sequence ID" value="KMZ56985.1"/>
    <property type="molecule type" value="Genomic_DNA"/>
</dbReference>
<keyword evidence="14 18" id="KW-0443">Lipid metabolism</keyword>
<gene>
    <name evidence="21" type="ORF">ZOSMA_8G01320</name>
</gene>
<evidence type="ECO:0000256" key="9">
    <source>
        <dbReference type="ARBA" id="ARBA00022777"/>
    </source>
</evidence>
<dbReference type="Pfam" id="PF08544">
    <property type="entry name" value="GHMP_kinases_C"/>
    <property type="match status" value="1"/>
</dbReference>
<evidence type="ECO:0000313" key="21">
    <source>
        <dbReference type="EMBL" id="KMZ56985.1"/>
    </source>
</evidence>
<evidence type="ECO:0000313" key="22">
    <source>
        <dbReference type="Proteomes" id="UP000036987"/>
    </source>
</evidence>
<evidence type="ECO:0000259" key="19">
    <source>
        <dbReference type="Pfam" id="PF00288"/>
    </source>
</evidence>
<evidence type="ECO:0000256" key="3">
    <source>
        <dbReference type="ARBA" id="ARBA00012103"/>
    </source>
</evidence>
<keyword evidence="6 18" id="KW-0808">Transferase</keyword>
<dbReference type="PRINTS" id="PR00959">
    <property type="entry name" value="MEVGALKINASE"/>
</dbReference>
<dbReference type="EC" id="2.7.1.36" evidence="3 18"/>
<dbReference type="InterPro" id="IPR013750">
    <property type="entry name" value="GHMP_kinase_C_dom"/>
</dbReference>
<keyword evidence="10 18" id="KW-0067">ATP-binding</keyword>
<dbReference type="NCBIfam" id="TIGR00549">
    <property type="entry name" value="mevalon_kin"/>
    <property type="match status" value="1"/>
</dbReference>
<dbReference type="PANTHER" id="PTHR43290">
    <property type="entry name" value="MEVALONATE KINASE"/>
    <property type="match status" value="1"/>
</dbReference>
<comment type="pathway">
    <text evidence="17 18">Isoprenoid biosynthesis; isopentenyl diphosphate biosynthesis via mevalonate pathway; isopentenyl diphosphate from (R)-mevalonate: step 1/3.</text>
</comment>
<evidence type="ECO:0000256" key="12">
    <source>
        <dbReference type="ARBA" id="ARBA00022955"/>
    </source>
</evidence>
<evidence type="ECO:0000256" key="6">
    <source>
        <dbReference type="ARBA" id="ARBA00022679"/>
    </source>
</evidence>
<evidence type="ECO:0000256" key="7">
    <source>
        <dbReference type="ARBA" id="ARBA00022723"/>
    </source>
</evidence>
<dbReference type="GO" id="GO:0005524">
    <property type="term" value="F:ATP binding"/>
    <property type="evidence" value="ECO:0007669"/>
    <property type="project" value="UniProtKB-KW"/>
</dbReference>